<dbReference type="Gene3D" id="3.80.10.10">
    <property type="entry name" value="Ribonuclease Inhibitor"/>
    <property type="match status" value="1"/>
</dbReference>
<dbReference type="AlphaFoldDB" id="A0ABC8LYC6"/>
<comment type="caution">
    <text evidence="1">The sequence shown here is derived from an EMBL/GenBank/DDBJ whole genome shotgun (WGS) entry which is preliminary data.</text>
</comment>
<dbReference type="Proteomes" id="UP001642260">
    <property type="component" value="Unassembled WGS sequence"/>
</dbReference>
<evidence type="ECO:0000313" key="1">
    <source>
        <dbReference type="EMBL" id="CAH8388918.1"/>
    </source>
</evidence>
<keyword evidence="2" id="KW-1185">Reference proteome</keyword>
<gene>
    <name evidence="1" type="ORF">ERUC_LOCUS41401</name>
</gene>
<proteinExistence type="predicted"/>
<sequence length="152" mass="17026">MSRLGSILGISSLWNLRTLGLRGGLLLDVSLVKELELLEHLQVVTIDISSPLVVEPLLWSQKLVKCIKEVDFKYLEEEAIRVLALPSLVNIRRLSIKRCGMNEIVIEKTVLAAPYFPNLSKVFISKCHGLKDLSGCCLLQILLFLKLVSQSK</sequence>
<organism evidence="1 2">
    <name type="scientific">Eruca vesicaria subsp. sativa</name>
    <name type="common">Garden rocket</name>
    <name type="synonym">Eruca sativa</name>
    <dbReference type="NCBI Taxonomy" id="29727"/>
    <lineage>
        <taxon>Eukaryota</taxon>
        <taxon>Viridiplantae</taxon>
        <taxon>Streptophyta</taxon>
        <taxon>Embryophyta</taxon>
        <taxon>Tracheophyta</taxon>
        <taxon>Spermatophyta</taxon>
        <taxon>Magnoliopsida</taxon>
        <taxon>eudicotyledons</taxon>
        <taxon>Gunneridae</taxon>
        <taxon>Pentapetalae</taxon>
        <taxon>rosids</taxon>
        <taxon>malvids</taxon>
        <taxon>Brassicales</taxon>
        <taxon>Brassicaceae</taxon>
        <taxon>Brassiceae</taxon>
        <taxon>Eruca</taxon>
    </lineage>
</organism>
<dbReference type="InterPro" id="IPR032675">
    <property type="entry name" value="LRR_dom_sf"/>
</dbReference>
<accession>A0ABC8LYC6</accession>
<protein>
    <recommendedName>
        <fullName evidence="3">Leucine-rich repeat domain, L domain-containing protein</fullName>
    </recommendedName>
</protein>
<reference evidence="1 2" key="1">
    <citation type="submission" date="2022-03" db="EMBL/GenBank/DDBJ databases">
        <authorList>
            <person name="Macdonald S."/>
            <person name="Ahmed S."/>
            <person name="Newling K."/>
        </authorList>
    </citation>
    <scope>NUCLEOTIDE SEQUENCE [LARGE SCALE GENOMIC DNA]</scope>
</reference>
<name>A0ABC8LYC6_ERUVS</name>
<evidence type="ECO:0008006" key="3">
    <source>
        <dbReference type="Google" id="ProtNLM"/>
    </source>
</evidence>
<dbReference type="SUPFAM" id="SSF52047">
    <property type="entry name" value="RNI-like"/>
    <property type="match status" value="1"/>
</dbReference>
<evidence type="ECO:0000313" key="2">
    <source>
        <dbReference type="Proteomes" id="UP001642260"/>
    </source>
</evidence>
<dbReference type="EMBL" id="CAKOAT010819597">
    <property type="protein sequence ID" value="CAH8388918.1"/>
    <property type="molecule type" value="Genomic_DNA"/>
</dbReference>